<dbReference type="GO" id="GO:0006351">
    <property type="term" value="P:DNA-templated transcription"/>
    <property type="evidence" value="ECO:0007669"/>
    <property type="project" value="InterPro"/>
</dbReference>
<dbReference type="SUPFAM" id="SSF52540">
    <property type="entry name" value="P-loop containing nucleoside triphosphate hydrolases"/>
    <property type="match status" value="1"/>
</dbReference>
<dbReference type="GO" id="GO:0005524">
    <property type="term" value="F:ATP binding"/>
    <property type="evidence" value="ECO:0007669"/>
    <property type="project" value="UniProtKB-KW"/>
</dbReference>
<evidence type="ECO:0000256" key="4">
    <source>
        <dbReference type="ARBA" id="ARBA00022741"/>
    </source>
</evidence>
<evidence type="ECO:0000256" key="5">
    <source>
        <dbReference type="ARBA" id="ARBA00022801"/>
    </source>
</evidence>
<evidence type="ECO:0000256" key="6">
    <source>
        <dbReference type="ARBA" id="ARBA00022840"/>
    </source>
</evidence>
<evidence type="ECO:0000313" key="10">
    <source>
        <dbReference type="EMBL" id="QQD86171.1"/>
    </source>
</evidence>
<keyword evidence="1" id="KW-0696">RNA-directed RNA polymerase</keyword>
<dbReference type="Pfam" id="PF01660">
    <property type="entry name" value="Vmethyltransf"/>
    <property type="match status" value="1"/>
</dbReference>
<keyword evidence="6" id="KW-0067">ATP-binding</keyword>
<dbReference type="Gene3D" id="3.40.50.300">
    <property type="entry name" value="P-loop containing nucleotide triphosphate hydrolases"/>
    <property type="match status" value="2"/>
</dbReference>
<dbReference type="GO" id="GO:0003723">
    <property type="term" value="F:RNA binding"/>
    <property type="evidence" value="ECO:0007669"/>
    <property type="project" value="InterPro"/>
</dbReference>
<accession>A0A7T4X3K7</accession>
<feature type="region of interest" description="Disordered" evidence="7">
    <location>
        <begin position="873"/>
        <end position="897"/>
    </location>
</feature>
<sequence>MPTLQVLQDSLSDPTTRAVAAELTLKELKAGLRLAKRYANYALSDAEANQLESFGILTYPHATTRHSHAAEKILENYMLHLVARHWHTRPGPKTLLQFKRAKLQYLDRGPQHDDQILNWVHEPKDLLRYDVDSLGTLLGTPILHEDALLHDTLHFLSPALVQAIFAKNPSLQRLMCTTVLPVEAQHGLPSLFPALYGLEYLQGGFLYNPGHHAGSGYFHARETLDWLSAGKIKGTFGPSLSVQKLETHGAHHLFLFTRGNYPVAPIHAYHQTELATLHPVFYPEDCNVMRPYPKTLLSRLMLYCWSVKAVSLRDIFAKIRQTVKTDQLYQFDMADTLRLANYLLVATALQNHHDCDTVLQSTVFSRVAKRVRARMRTWLRPLVGRTQYEELQTMTKWTDFHLHSRTRTLWACTRPRWAHQHEEPDLTPGDDSPAEGPPVTVKPMSREGLERMADKLGLTPVELAQATARDEALDEAPTEDTQVEPEEPAEAPAPMRIPSHLTPEEEEVLRAHGFTNLAPQFSQWGRITPVRFNPGVPAETTPPPAQFRRLADRLHKLGRRSYAYEVNRERAGAFSSDAKNARTGQLLPKQPPAWLASLAARCEQGERDPLALTVIHGCGGSGKSYALQDVLRHDRETAAAATVVVPTVALREDWASKLPLLRSHQIKTYEKAIIQEATEVVIMDDHGKLPPGYVDCYLVAHPNVEWVILTGDHRQSGHHVANLEARTAHLEQEAKYFRAWADYYLNATHRQGRRLANPLDVHAEKEGGAVVTADLLPREGVTLVPSNRRQQELHELERQAYTYAGCQGLTVPHVTISLERDTPLCSDEVMYTALSRASESVTFVNTYSQQQGFLEKLETTPYLKTFLSGVREDEKVGADEPPAEHEAPAPPPPKTHLPVEDVGGLTDDLIENCDDKDTREVFTENHGKTNLAQTDNLHTQLFAHQQAKDDALMEITMDKRIKLSTENLNKRQVSDTVDLGNLLFEAYSDRMNVPKEPQAFDEELWHQCRQKAERTYLSKTAAQIFNGRERQDPDFEDNFIALFNKSQWVKKVEKLGKAFKAGQTISSFKQEVVLITTTMALYLRAKRESHQPDDVFIMCERTPGQFNKFVHDHWDHDRLAFTNDYVSYDQSQDGPFLNFELRKARHFGIPSEHTDFYRDLKCNARVFSGILAIMRLSGEGPTFDANTECNIAYDSLRYRVPRGTAACYAGDDLARDRVCEERPIWANLANAFTLESKPEVTDRPGFCGWRITPRGIVKDPKQLWHSLQLGIDLGKLAEMVPSYSMDFAYAYELGDGVFDIFSEEDLAYHQATVRLMTRMGVHPRVAGDHLPAYHVRSDKLLAVRGTMPRPARSPRPAPTVSAITVAANPSPHPKLAALAASLNPLGARALRAFNRRDPSDARNALERLL</sequence>
<keyword evidence="4" id="KW-0547">Nucleotide-binding</keyword>
<feature type="compositionally biased region" description="Acidic residues" evidence="7">
    <location>
        <begin position="472"/>
        <end position="489"/>
    </location>
</feature>
<evidence type="ECO:0000256" key="2">
    <source>
        <dbReference type="ARBA" id="ARBA00022679"/>
    </source>
</evidence>
<dbReference type="Pfam" id="PF00978">
    <property type="entry name" value="RdRP_2"/>
    <property type="match status" value="1"/>
</dbReference>
<dbReference type="GO" id="GO:0016787">
    <property type="term" value="F:hydrolase activity"/>
    <property type="evidence" value="ECO:0007669"/>
    <property type="project" value="UniProtKB-KW"/>
</dbReference>
<dbReference type="GO" id="GO:0008174">
    <property type="term" value="F:mRNA methyltransferase activity"/>
    <property type="evidence" value="ECO:0007669"/>
    <property type="project" value="UniProtKB-UniRule"/>
</dbReference>
<protein>
    <submittedName>
        <fullName evidence="10">Replicase</fullName>
    </submittedName>
</protein>
<feature type="compositionally biased region" description="Basic and acidic residues" evidence="7">
    <location>
        <begin position="873"/>
        <end position="887"/>
    </location>
</feature>
<evidence type="ECO:0000256" key="7">
    <source>
        <dbReference type="SAM" id="MobiDB-lite"/>
    </source>
</evidence>
<dbReference type="InterPro" id="IPR027417">
    <property type="entry name" value="P-loop_NTPase"/>
</dbReference>
<dbReference type="CDD" id="cd23246">
    <property type="entry name" value="Alphaflexiviridae_RdRp"/>
    <property type="match status" value="1"/>
</dbReference>
<organism evidence="10">
    <name type="scientific">Botryosphaeria dothidea botrexvirus 1</name>
    <dbReference type="NCBI Taxonomy" id="2785370"/>
    <lineage>
        <taxon>Viruses</taxon>
        <taxon>Riboviria</taxon>
        <taxon>Orthornavirae</taxon>
        <taxon>Kitrinoviricota</taxon>
        <taxon>Alsuviricetes</taxon>
        <taxon>Tymovirales</taxon>
        <taxon>Alphaflexiviridae</taxon>
        <taxon>Botrexvirus</taxon>
    </lineage>
</organism>
<evidence type="ECO:0000256" key="3">
    <source>
        <dbReference type="ARBA" id="ARBA00022695"/>
    </source>
</evidence>
<feature type="domain" description="(+)RNA virus helicase C-terminal" evidence="8">
    <location>
        <begin position="572"/>
        <end position="878"/>
    </location>
</feature>
<evidence type="ECO:0000256" key="1">
    <source>
        <dbReference type="ARBA" id="ARBA00022484"/>
    </source>
</evidence>
<keyword evidence="5" id="KW-0378">Hydrolase</keyword>
<dbReference type="GO" id="GO:0003968">
    <property type="term" value="F:RNA-directed RNA polymerase activity"/>
    <property type="evidence" value="ECO:0007669"/>
    <property type="project" value="UniProtKB-KW"/>
</dbReference>
<dbReference type="EMBL" id="MT103578">
    <property type="protein sequence ID" value="QQD86171.1"/>
    <property type="molecule type" value="Genomic_RNA"/>
</dbReference>
<dbReference type="Pfam" id="PF01443">
    <property type="entry name" value="Viral_helicase1"/>
    <property type="match status" value="1"/>
</dbReference>
<reference evidence="10" key="1">
    <citation type="submission" date="2020-02" db="EMBL/GenBank/DDBJ databases">
        <authorList>
            <person name="Yang M."/>
            <person name="Wang G."/>
        </authorList>
    </citation>
    <scope>NUCLEOTIDE SEQUENCE</scope>
</reference>
<dbReference type="InterPro" id="IPR001788">
    <property type="entry name" value="RNA-dep_RNA_pol_alsuvir"/>
</dbReference>
<dbReference type="PROSITE" id="PS51657">
    <property type="entry name" value="PSRV_HELICASE"/>
    <property type="match status" value="1"/>
</dbReference>
<dbReference type="GO" id="GO:0016556">
    <property type="term" value="P:mRNA modification"/>
    <property type="evidence" value="ECO:0007669"/>
    <property type="project" value="InterPro"/>
</dbReference>
<proteinExistence type="predicted"/>
<dbReference type="SUPFAM" id="SSF56672">
    <property type="entry name" value="DNA/RNA polymerases"/>
    <property type="match status" value="1"/>
</dbReference>
<feature type="region of interest" description="Disordered" evidence="7">
    <location>
        <begin position="470"/>
        <end position="497"/>
    </location>
</feature>
<feature type="domain" description="Alphavirus-like MT" evidence="9">
    <location>
        <begin position="59"/>
        <end position="227"/>
    </location>
</feature>
<keyword evidence="2" id="KW-0808">Transferase</keyword>
<evidence type="ECO:0000259" key="8">
    <source>
        <dbReference type="PROSITE" id="PS51657"/>
    </source>
</evidence>
<dbReference type="InterPro" id="IPR002588">
    <property type="entry name" value="Alphavirus-like_MT_dom"/>
</dbReference>
<keyword evidence="3" id="KW-0548">Nucleotidyltransferase</keyword>
<evidence type="ECO:0000259" key="9">
    <source>
        <dbReference type="PROSITE" id="PS51743"/>
    </source>
</evidence>
<dbReference type="PROSITE" id="PS51743">
    <property type="entry name" value="ALPHAVIRUS_MT"/>
    <property type="match status" value="1"/>
</dbReference>
<dbReference type="InterPro" id="IPR027351">
    <property type="entry name" value="(+)RNA_virus_helicase_core_dom"/>
</dbReference>
<dbReference type="InterPro" id="IPR043502">
    <property type="entry name" value="DNA/RNA_pol_sf"/>
</dbReference>
<name>A0A7T4X3K7_9VIRU</name>
<dbReference type="GO" id="GO:0006396">
    <property type="term" value="P:RNA processing"/>
    <property type="evidence" value="ECO:0007669"/>
    <property type="project" value="InterPro"/>
</dbReference>
<feature type="region of interest" description="Disordered" evidence="7">
    <location>
        <begin position="421"/>
        <end position="442"/>
    </location>
</feature>